<dbReference type="AlphaFoldDB" id="A0A5C3LCK1"/>
<feature type="transmembrane region" description="Helical" evidence="2">
    <location>
        <begin position="84"/>
        <end position="104"/>
    </location>
</feature>
<protein>
    <submittedName>
        <fullName evidence="3">Uncharacterized protein</fullName>
    </submittedName>
</protein>
<dbReference type="EMBL" id="ML210146">
    <property type="protein sequence ID" value="TFK30520.1"/>
    <property type="molecule type" value="Genomic_DNA"/>
</dbReference>
<evidence type="ECO:0000256" key="2">
    <source>
        <dbReference type="SAM" id="Phobius"/>
    </source>
</evidence>
<feature type="compositionally biased region" description="Basic and acidic residues" evidence="1">
    <location>
        <begin position="193"/>
        <end position="203"/>
    </location>
</feature>
<keyword evidence="2" id="KW-0812">Transmembrane</keyword>
<proteinExistence type="predicted"/>
<keyword evidence="4" id="KW-1185">Reference proteome</keyword>
<gene>
    <name evidence="3" type="ORF">FA15DRAFT_662485</name>
</gene>
<dbReference type="STRING" id="230819.A0A5C3LCK1"/>
<dbReference type="OrthoDB" id="2552042at2759"/>
<feature type="compositionally biased region" description="Polar residues" evidence="1">
    <location>
        <begin position="283"/>
        <end position="295"/>
    </location>
</feature>
<feature type="transmembrane region" description="Helical" evidence="2">
    <location>
        <begin position="52"/>
        <end position="72"/>
    </location>
</feature>
<feature type="transmembrane region" description="Helical" evidence="2">
    <location>
        <begin position="143"/>
        <end position="164"/>
    </location>
</feature>
<sequence length="313" mass="34529">MPRDYCCCAFPLVNAGIYATLTEQFIISIAVGVLSVATPYVVGVSIPGFGPWILAGACFAVAAAQVLGYLGVAREKPKLYRKYVVFHGLLLLVAFSVAAVWIIMSAARHRNAKDRCISDFFNDTSSPGDQGDTLCTIFPWVDVGIMGGLWVILGAFHIYLFVVVSSYGKLQRQDHNDYDRLYDPTQPLTKDTVPLEERKDTWDSRVSAEGLRAENGVDNVGRHRHNPSTASASDIINEPYQQPSNYQYNYSGYNPYSDEPSYPSYAHTQQAVPTPIAGYYSAANDSTLDRPSQAQPHPAEGQFGRKTPRILES</sequence>
<feature type="compositionally biased region" description="Low complexity" evidence="1">
    <location>
        <begin position="239"/>
        <end position="255"/>
    </location>
</feature>
<keyword evidence="2" id="KW-1133">Transmembrane helix</keyword>
<feature type="region of interest" description="Disordered" evidence="1">
    <location>
        <begin position="181"/>
        <end position="255"/>
    </location>
</feature>
<name>A0A5C3LCK1_COPMA</name>
<evidence type="ECO:0000256" key="1">
    <source>
        <dbReference type="SAM" id="MobiDB-lite"/>
    </source>
</evidence>
<feature type="region of interest" description="Disordered" evidence="1">
    <location>
        <begin position="277"/>
        <end position="313"/>
    </location>
</feature>
<accession>A0A5C3LCK1</accession>
<reference evidence="3 4" key="1">
    <citation type="journal article" date="2019" name="Nat. Ecol. Evol.">
        <title>Megaphylogeny resolves global patterns of mushroom evolution.</title>
        <authorList>
            <person name="Varga T."/>
            <person name="Krizsan K."/>
            <person name="Foldi C."/>
            <person name="Dima B."/>
            <person name="Sanchez-Garcia M."/>
            <person name="Sanchez-Ramirez S."/>
            <person name="Szollosi G.J."/>
            <person name="Szarkandi J.G."/>
            <person name="Papp V."/>
            <person name="Albert L."/>
            <person name="Andreopoulos W."/>
            <person name="Angelini C."/>
            <person name="Antonin V."/>
            <person name="Barry K.W."/>
            <person name="Bougher N.L."/>
            <person name="Buchanan P."/>
            <person name="Buyck B."/>
            <person name="Bense V."/>
            <person name="Catcheside P."/>
            <person name="Chovatia M."/>
            <person name="Cooper J."/>
            <person name="Damon W."/>
            <person name="Desjardin D."/>
            <person name="Finy P."/>
            <person name="Geml J."/>
            <person name="Haridas S."/>
            <person name="Hughes K."/>
            <person name="Justo A."/>
            <person name="Karasinski D."/>
            <person name="Kautmanova I."/>
            <person name="Kiss B."/>
            <person name="Kocsube S."/>
            <person name="Kotiranta H."/>
            <person name="LaButti K.M."/>
            <person name="Lechner B.E."/>
            <person name="Liimatainen K."/>
            <person name="Lipzen A."/>
            <person name="Lukacs Z."/>
            <person name="Mihaltcheva S."/>
            <person name="Morgado L.N."/>
            <person name="Niskanen T."/>
            <person name="Noordeloos M.E."/>
            <person name="Ohm R.A."/>
            <person name="Ortiz-Santana B."/>
            <person name="Ovrebo C."/>
            <person name="Racz N."/>
            <person name="Riley R."/>
            <person name="Savchenko A."/>
            <person name="Shiryaev A."/>
            <person name="Soop K."/>
            <person name="Spirin V."/>
            <person name="Szebenyi C."/>
            <person name="Tomsovsky M."/>
            <person name="Tulloss R.E."/>
            <person name="Uehling J."/>
            <person name="Grigoriev I.V."/>
            <person name="Vagvolgyi C."/>
            <person name="Papp T."/>
            <person name="Martin F.M."/>
            <person name="Miettinen O."/>
            <person name="Hibbett D.S."/>
            <person name="Nagy L.G."/>
        </authorList>
    </citation>
    <scope>NUCLEOTIDE SEQUENCE [LARGE SCALE GENOMIC DNA]</scope>
    <source>
        <strain evidence="3 4">CBS 121175</strain>
    </source>
</reference>
<keyword evidence="2" id="KW-0472">Membrane</keyword>
<evidence type="ECO:0000313" key="4">
    <source>
        <dbReference type="Proteomes" id="UP000307440"/>
    </source>
</evidence>
<evidence type="ECO:0000313" key="3">
    <source>
        <dbReference type="EMBL" id="TFK30520.1"/>
    </source>
</evidence>
<organism evidence="3 4">
    <name type="scientific">Coprinopsis marcescibilis</name>
    <name type="common">Agaric fungus</name>
    <name type="synonym">Psathyrella marcescibilis</name>
    <dbReference type="NCBI Taxonomy" id="230819"/>
    <lineage>
        <taxon>Eukaryota</taxon>
        <taxon>Fungi</taxon>
        <taxon>Dikarya</taxon>
        <taxon>Basidiomycota</taxon>
        <taxon>Agaricomycotina</taxon>
        <taxon>Agaricomycetes</taxon>
        <taxon>Agaricomycetidae</taxon>
        <taxon>Agaricales</taxon>
        <taxon>Agaricineae</taxon>
        <taxon>Psathyrellaceae</taxon>
        <taxon>Coprinopsis</taxon>
    </lineage>
</organism>
<dbReference type="Proteomes" id="UP000307440">
    <property type="component" value="Unassembled WGS sequence"/>
</dbReference>